<dbReference type="InterPro" id="IPR000210">
    <property type="entry name" value="BTB/POZ_dom"/>
</dbReference>
<keyword evidence="3" id="KW-1185">Reference proteome</keyword>
<dbReference type="InterPro" id="IPR011333">
    <property type="entry name" value="SKP1/BTB/POZ_sf"/>
</dbReference>
<dbReference type="SMART" id="SM00225">
    <property type="entry name" value="BTB"/>
    <property type="match status" value="1"/>
</dbReference>
<dbReference type="RefSeq" id="XP_065458559.1">
    <property type="nucleotide sequence ID" value="XM_065602487.1"/>
</dbReference>
<accession>A0ABZ0NIJ3</accession>
<organism evidence="2 3">
    <name type="scientific">Cercospora beticola</name>
    <name type="common">Sugarbeet leaf spot fungus</name>
    <dbReference type="NCBI Taxonomy" id="122368"/>
    <lineage>
        <taxon>Eukaryota</taxon>
        <taxon>Fungi</taxon>
        <taxon>Dikarya</taxon>
        <taxon>Ascomycota</taxon>
        <taxon>Pezizomycotina</taxon>
        <taxon>Dothideomycetes</taxon>
        <taxon>Dothideomycetidae</taxon>
        <taxon>Mycosphaerellales</taxon>
        <taxon>Mycosphaerellaceae</taxon>
        <taxon>Cercospora</taxon>
    </lineage>
</organism>
<dbReference type="Gene3D" id="3.30.710.10">
    <property type="entry name" value="Potassium Channel Kv1.1, Chain A"/>
    <property type="match status" value="1"/>
</dbReference>
<dbReference type="PROSITE" id="PS50097">
    <property type="entry name" value="BTB"/>
    <property type="match status" value="1"/>
</dbReference>
<evidence type="ECO:0000313" key="3">
    <source>
        <dbReference type="Proteomes" id="UP001302367"/>
    </source>
</evidence>
<dbReference type="Proteomes" id="UP001302367">
    <property type="component" value="Chromosome 2"/>
</dbReference>
<evidence type="ECO:0000259" key="1">
    <source>
        <dbReference type="PROSITE" id="PS50097"/>
    </source>
</evidence>
<feature type="domain" description="BTB" evidence="1">
    <location>
        <begin position="17"/>
        <end position="93"/>
    </location>
</feature>
<dbReference type="Pfam" id="PF00651">
    <property type="entry name" value="BTB"/>
    <property type="match status" value="1"/>
</dbReference>
<reference evidence="2 3" key="1">
    <citation type="submission" date="2023-09" db="EMBL/GenBank/DDBJ databases">
        <title>Complete-Gapless Cercospora beticola genome.</title>
        <authorList>
            <person name="Wyatt N.A."/>
            <person name="Spanner R.E."/>
            <person name="Bolton M.D."/>
        </authorList>
    </citation>
    <scope>NUCLEOTIDE SEQUENCE [LARGE SCALE GENOMIC DNA]</scope>
    <source>
        <strain evidence="2">Cb09-40</strain>
    </source>
</reference>
<evidence type="ECO:0000313" key="2">
    <source>
        <dbReference type="EMBL" id="WPA99347.1"/>
    </source>
</evidence>
<proteinExistence type="predicted"/>
<protein>
    <recommendedName>
        <fullName evidence="1">BTB domain-containing protein</fullName>
    </recommendedName>
</protein>
<gene>
    <name evidence="2" type="ORF">RHO25_003964</name>
</gene>
<dbReference type="EMBL" id="CP134185">
    <property type="protein sequence ID" value="WPA99347.1"/>
    <property type="molecule type" value="Genomic_DNA"/>
</dbReference>
<name>A0ABZ0NIJ3_CERBT</name>
<dbReference type="GeneID" id="90644034"/>
<dbReference type="CDD" id="cd18186">
    <property type="entry name" value="BTB_POZ_ZBTB_KLHL-like"/>
    <property type="match status" value="1"/>
</dbReference>
<sequence length="233" mass="25475">MSDTSDLGTFVTIEPDGDIVLVVGEHNEQFQVSSRVLSKASPVFKAMLGPNFREGQQKRSSSQPATVELPEDDSDGMRLILQFIHLGGIDLGTSGISRIIVIRHAAVALQKYQMLEVLRWPMQGLLTNWLWEHKKQKSIAFVLEAVAAAYLLGSDDAFQGATAHLITNCVSSVAQTPDDQTLDLIPARVLLILEARRLRARDKHSAVSKDDGLCLSCTRAGQQALYATCSRGC</sequence>
<dbReference type="SUPFAM" id="SSF54695">
    <property type="entry name" value="POZ domain"/>
    <property type="match status" value="1"/>
</dbReference>